<evidence type="ECO:0000313" key="1">
    <source>
        <dbReference type="EMBL" id="KAF5344963.1"/>
    </source>
</evidence>
<evidence type="ECO:0000313" key="2">
    <source>
        <dbReference type="Proteomes" id="UP000518752"/>
    </source>
</evidence>
<proteinExistence type="predicted"/>
<accession>A0A8H5CQ43</accession>
<protein>
    <submittedName>
        <fullName evidence="1">Uncharacterized protein</fullName>
    </submittedName>
</protein>
<reference evidence="1 2" key="1">
    <citation type="journal article" date="2020" name="ISME J.">
        <title>Uncovering the hidden diversity of litter-decomposition mechanisms in mushroom-forming fungi.</title>
        <authorList>
            <person name="Floudas D."/>
            <person name="Bentzer J."/>
            <person name="Ahren D."/>
            <person name="Johansson T."/>
            <person name="Persson P."/>
            <person name="Tunlid A."/>
        </authorList>
    </citation>
    <scope>NUCLEOTIDE SEQUENCE [LARGE SCALE GENOMIC DNA]</scope>
    <source>
        <strain evidence="1 2">CBS 406.79</strain>
    </source>
</reference>
<dbReference type="AlphaFoldDB" id="A0A8H5CQ43"/>
<dbReference type="EMBL" id="JAACJN010000389">
    <property type="protein sequence ID" value="KAF5344963.1"/>
    <property type="molecule type" value="Genomic_DNA"/>
</dbReference>
<sequence length="135" mass="14770">MIGIQKFDVHPGQWDVPNIKTLFPNRLSGAPDVLSSRFAKIASVLVGYDVELKVKFASDMREEVDRIYEEVKNTGGRLTIFGFRVSAGAGSGSTEHVVTKFDDVEWDKSSGSMSLTPTAGQVYPTILGVVAQKFE</sequence>
<name>A0A8H5CQ43_9AGAR</name>
<comment type="caution">
    <text evidence="1">The sequence shown here is derived from an EMBL/GenBank/DDBJ whole genome shotgun (WGS) entry which is preliminary data.</text>
</comment>
<gene>
    <name evidence="1" type="ORF">D9757_014580</name>
</gene>
<organism evidence="1 2">
    <name type="scientific">Collybiopsis confluens</name>
    <dbReference type="NCBI Taxonomy" id="2823264"/>
    <lineage>
        <taxon>Eukaryota</taxon>
        <taxon>Fungi</taxon>
        <taxon>Dikarya</taxon>
        <taxon>Basidiomycota</taxon>
        <taxon>Agaricomycotina</taxon>
        <taxon>Agaricomycetes</taxon>
        <taxon>Agaricomycetidae</taxon>
        <taxon>Agaricales</taxon>
        <taxon>Marasmiineae</taxon>
        <taxon>Omphalotaceae</taxon>
        <taxon>Collybiopsis</taxon>
    </lineage>
</organism>
<keyword evidence="2" id="KW-1185">Reference proteome</keyword>
<dbReference type="Proteomes" id="UP000518752">
    <property type="component" value="Unassembled WGS sequence"/>
</dbReference>